<dbReference type="Pfam" id="PF02371">
    <property type="entry name" value="Transposase_20"/>
    <property type="match status" value="1"/>
</dbReference>
<gene>
    <name evidence="2" type="ORF">SDC9_211042</name>
</gene>
<evidence type="ECO:0000259" key="1">
    <source>
        <dbReference type="Pfam" id="PF02371"/>
    </source>
</evidence>
<feature type="domain" description="Transposase IS116/IS110/IS902 C-terminal" evidence="1">
    <location>
        <begin position="1"/>
        <end position="84"/>
    </location>
</feature>
<dbReference type="InterPro" id="IPR047650">
    <property type="entry name" value="Transpos_IS110"/>
</dbReference>
<protein>
    <recommendedName>
        <fullName evidence="1">Transposase IS116/IS110/IS902 C-terminal domain-containing protein</fullName>
    </recommendedName>
</protein>
<dbReference type="PANTHER" id="PTHR33055">
    <property type="entry name" value="TRANSPOSASE FOR INSERTION SEQUENCE ELEMENT IS1111A"/>
    <property type="match status" value="1"/>
</dbReference>
<reference evidence="2" key="1">
    <citation type="submission" date="2019-08" db="EMBL/GenBank/DDBJ databases">
        <authorList>
            <person name="Kucharzyk K."/>
            <person name="Murdoch R.W."/>
            <person name="Higgins S."/>
            <person name="Loffler F."/>
        </authorList>
    </citation>
    <scope>NUCLEOTIDE SEQUENCE</scope>
</reference>
<dbReference type="GO" id="GO:0004803">
    <property type="term" value="F:transposase activity"/>
    <property type="evidence" value="ECO:0007669"/>
    <property type="project" value="InterPro"/>
</dbReference>
<name>A0A645JHW8_9ZZZZ</name>
<sequence>MSIPGIGIINAITTIVNTQNFTAFSNARQYACYIGIAPFEHTSGTSINGRTHVSKFGNKQAKAELTQAARSAVMHDSGIKSYFQRKYNEKGATRDAYGIVLNAVKFKLLLRIFAVIKRGSQYVKLTYA</sequence>
<dbReference type="EMBL" id="VSSQ01142460">
    <property type="protein sequence ID" value="MPN63285.1"/>
    <property type="molecule type" value="Genomic_DNA"/>
</dbReference>
<organism evidence="2">
    <name type="scientific">bioreactor metagenome</name>
    <dbReference type="NCBI Taxonomy" id="1076179"/>
    <lineage>
        <taxon>unclassified sequences</taxon>
        <taxon>metagenomes</taxon>
        <taxon>ecological metagenomes</taxon>
    </lineage>
</organism>
<dbReference type="GO" id="GO:0003677">
    <property type="term" value="F:DNA binding"/>
    <property type="evidence" value="ECO:0007669"/>
    <property type="project" value="InterPro"/>
</dbReference>
<evidence type="ECO:0000313" key="2">
    <source>
        <dbReference type="EMBL" id="MPN63285.1"/>
    </source>
</evidence>
<dbReference type="AlphaFoldDB" id="A0A645JHW8"/>
<comment type="caution">
    <text evidence="2">The sequence shown here is derived from an EMBL/GenBank/DDBJ whole genome shotgun (WGS) entry which is preliminary data.</text>
</comment>
<dbReference type="GO" id="GO:0006313">
    <property type="term" value="P:DNA transposition"/>
    <property type="evidence" value="ECO:0007669"/>
    <property type="project" value="InterPro"/>
</dbReference>
<proteinExistence type="predicted"/>
<dbReference type="InterPro" id="IPR003346">
    <property type="entry name" value="Transposase_20"/>
</dbReference>
<dbReference type="PANTHER" id="PTHR33055:SF3">
    <property type="entry name" value="PUTATIVE TRANSPOSASE FOR IS117-RELATED"/>
    <property type="match status" value="1"/>
</dbReference>
<accession>A0A645JHW8</accession>